<sequence>MADEVNATVPSEATRKTVVDRYFSRGYMTDVNGRCGEDQCVLLHSNKICVVTVSPEHPLVKEKCAITSINFQISSKINRLDNHVSGKSKKGAQWMMPDDALCEVTCSNGTTYTLNSCIKGKLVEINQELLKTPELIKLKPETDGFIAVVLPKLTEVNEYFDKLLSPESYRLLLDKRKLSEQGVTPEGHANEQNEIEAKRIKLT</sequence>
<dbReference type="InterPro" id="IPR011053">
    <property type="entry name" value="Single_hybrid_motif"/>
</dbReference>
<dbReference type="FunCoup" id="A7SRF3">
    <property type="interactions" value="478"/>
</dbReference>
<dbReference type="OrthoDB" id="5984081at2759"/>
<organism evidence="4 5">
    <name type="scientific">Nematostella vectensis</name>
    <name type="common">Starlet sea anemone</name>
    <dbReference type="NCBI Taxonomy" id="45351"/>
    <lineage>
        <taxon>Eukaryota</taxon>
        <taxon>Metazoa</taxon>
        <taxon>Cnidaria</taxon>
        <taxon>Anthozoa</taxon>
        <taxon>Hexacorallia</taxon>
        <taxon>Actiniaria</taxon>
        <taxon>Edwardsiidae</taxon>
        <taxon>Nematostella</taxon>
    </lineage>
</organism>
<dbReference type="InterPro" id="IPR033753">
    <property type="entry name" value="GCV_H/Fam206"/>
</dbReference>
<protein>
    <recommendedName>
        <fullName evidence="2">Protein Abitram</fullName>
    </recommendedName>
    <alternativeName>
        <fullName evidence="3">Actin-binding transcription modulator</fullName>
    </alternativeName>
</protein>
<dbReference type="AlphaFoldDB" id="A7SRF3"/>
<dbReference type="HOGENOM" id="CLU_107323_1_0_1"/>
<dbReference type="OMA" id="GKACEDH"/>
<evidence type="ECO:0000313" key="5">
    <source>
        <dbReference type="Proteomes" id="UP000001593"/>
    </source>
</evidence>
<dbReference type="Pfam" id="PF01597">
    <property type="entry name" value="GCV_H"/>
    <property type="match status" value="1"/>
</dbReference>
<gene>
    <name evidence="4" type="ORF">NEMVEDRAFT_v1g216270</name>
</gene>
<proteinExistence type="inferred from homology"/>
<dbReference type="STRING" id="45351.A7SRF3"/>
<evidence type="ECO:0000256" key="2">
    <source>
        <dbReference type="ARBA" id="ARBA00019325"/>
    </source>
</evidence>
<dbReference type="Proteomes" id="UP000001593">
    <property type="component" value="Unassembled WGS sequence"/>
</dbReference>
<dbReference type="GO" id="GO:0005634">
    <property type="term" value="C:nucleus"/>
    <property type="evidence" value="ECO:0000318"/>
    <property type="project" value="GO_Central"/>
</dbReference>
<dbReference type="eggNOG" id="KOG3266">
    <property type="taxonomic scope" value="Eukaryota"/>
</dbReference>
<reference evidence="4 5" key="1">
    <citation type="journal article" date="2007" name="Science">
        <title>Sea anemone genome reveals ancestral eumetazoan gene repertoire and genomic organization.</title>
        <authorList>
            <person name="Putnam N.H."/>
            <person name="Srivastava M."/>
            <person name="Hellsten U."/>
            <person name="Dirks B."/>
            <person name="Chapman J."/>
            <person name="Salamov A."/>
            <person name="Terry A."/>
            <person name="Shapiro H."/>
            <person name="Lindquist E."/>
            <person name="Kapitonov V.V."/>
            <person name="Jurka J."/>
            <person name="Genikhovich G."/>
            <person name="Grigoriev I.V."/>
            <person name="Lucas S.M."/>
            <person name="Steele R.E."/>
            <person name="Finnerty J.R."/>
            <person name="Technau U."/>
            <person name="Martindale M.Q."/>
            <person name="Rokhsar D.S."/>
        </authorList>
    </citation>
    <scope>NUCLEOTIDE SEQUENCE [LARGE SCALE GENOMIC DNA]</scope>
    <source>
        <strain evidence="5">CH2 X CH6</strain>
    </source>
</reference>
<dbReference type="KEGG" id="nve:5504944"/>
<comment type="similarity">
    <text evidence="1">Belongs to the ABITRAM family.</text>
</comment>
<dbReference type="PANTHER" id="PTHR13651">
    <property type="entry name" value="PROTEIN ABITRAM"/>
    <property type="match status" value="1"/>
</dbReference>
<evidence type="ECO:0000256" key="1">
    <source>
        <dbReference type="ARBA" id="ARBA00010764"/>
    </source>
</evidence>
<evidence type="ECO:0000313" key="4">
    <source>
        <dbReference type="EMBL" id="EDO33701.1"/>
    </source>
</evidence>
<dbReference type="InParanoid" id="A7SRF3"/>
<dbReference type="SUPFAM" id="SSF51230">
    <property type="entry name" value="Single hybrid motif"/>
    <property type="match status" value="1"/>
</dbReference>
<dbReference type="InterPro" id="IPR039169">
    <property type="entry name" value="Abitram"/>
</dbReference>
<accession>A7SRF3</accession>
<dbReference type="PhylomeDB" id="A7SRF3"/>
<evidence type="ECO:0000256" key="3">
    <source>
        <dbReference type="ARBA" id="ARBA00030463"/>
    </source>
</evidence>
<dbReference type="PANTHER" id="PTHR13651:SF0">
    <property type="entry name" value="PROTEIN ABITRAM"/>
    <property type="match status" value="1"/>
</dbReference>
<dbReference type="Gene3D" id="2.40.50.100">
    <property type="match status" value="1"/>
</dbReference>
<keyword evidence="5" id="KW-1185">Reference proteome</keyword>
<name>A7SRF3_NEMVE</name>
<dbReference type="EMBL" id="DS469761">
    <property type="protein sequence ID" value="EDO33701.1"/>
    <property type="molecule type" value="Genomic_DNA"/>
</dbReference>